<gene>
    <name evidence="22" type="primary">CYTB</name>
</gene>
<feature type="transmembrane region" description="Helical" evidence="19">
    <location>
        <begin position="68"/>
        <end position="92"/>
    </location>
</feature>
<protein>
    <recommendedName>
        <fullName evidence="4 19">Cytochrome b</fullName>
    </recommendedName>
</protein>
<dbReference type="GO" id="GO:0045275">
    <property type="term" value="C:respiratory chain complex III"/>
    <property type="evidence" value="ECO:0007669"/>
    <property type="project" value="InterPro"/>
</dbReference>
<keyword evidence="9 18" id="KW-0479">Metal-binding</keyword>
<evidence type="ECO:0000259" key="21">
    <source>
        <dbReference type="PROSITE" id="PS51003"/>
    </source>
</evidence>
<dbReference type="InterPro" id="IPR030689">
    <property type="entry name" value="Cytochrome_b"/>
</dbReference>
<keyword evidence="7 19" id="KW-0679">Respiratory chain</keyword>
<comment type="cofactor">
    <cofactor evidence="19">
        <name>heme b</name>
        <dbReference type="ChEBI" id="CHEBI:60344"/>
    </cofactor>
    <text evidence="19">Binds 2 heme groups non-covalently.</text>
</comment>
<keyword evidence="15 19" id="KW-0496">Mitochondrion</keyword>
<evidence type="ECO:0000256" key="5">
    <source>
        <dbReference type="ARBA" id="ARBA00022448"/>
    </source>
</evidence>
<feature type="transmembrane region" description="Helical" evidence="19">
    <location>
        <begin position="282"/>
        <end position="301"/>
    </location>
</feature>
<feature type="transmembrane region" description="Helical" evidence="19">
    <location>
        <begin position="223"/>
        <end position="244"/>
    </location>
</feature>
<evidence type="ECO:0000256" key="12">
    <source>
        <dbReference type="ARBA" id="ARBA00022989"/>
    </source>
</evidence>
<feature type="binding site" description="axial binding residue" evidence="18">
    <location>
        <position position="77"/>
    </location>
    <ligand>
        <name>heme b</name>
        <dbReference type="ChEBI" id="CHEBI:60344"/>
        <label>b562</label>
    </ligand>
    <ligandPart>
        <name>Fe</name>
        <dbReference type="ChEBI" id="CHEBI:18248"/>
    </ligandPart>
</feature>
<evidence type="ECO:0000256" key="15">
    <source>
        <dbReference type="ARBA" id="ARBA00023128"/>
    </source>
</evidence>
<dbReference type="InterPro" id="IPR048260">
    <property type="entry name" value="Cytochrome_b_C_euk/bac"/>
</dbReference>
<evidence type="ECO:0000256" key="11">
    <source>
        <dbReference type="ARBA" id="ARBA00022982"/>
    </source>
</evidence>
<dbReference type="InterPro" id="IPR027387">
    <property type="entry name" value="Cytb/b6-like_sf"/>
</dbReference>
<evidence type="ECO:0000256" key="10">
    <source>
        <dbReference type="ARBA" id="ARBA00022792"/>
    </source>
</evidence>
<feature type="binding site" description="axial binding residue" evidence="18">
    <location>
        <position position="190"/>
    </location>
    <ligand>
        <name>heme b</name>
        <dbReference type="ChEBI" id="CHEBI:60344"/>
        <label>b566</label>
    </ligand>
    <ligandPart>
        <name>Fe</name>
        <dbReference type="ChEBI" id="CHEBI:18248"/>
    </ligandPart>
</feature>
<feature type="domain" description="Cytochrome b/b6 N-terminal region profile" evidence="20">
    <location>
        <begin position="1"/>
        <end position="203"/>
    </location>
</feature>
<feature type="transmembrane region" description="Helical" evidence="19">
    <location>
        <begin position="172"/>
        <end position="194"/>
    </location>
</feature>
<organism evidence="22">
    <name type="scientific">Meitanaphis elongallis</name>
    <dbReference type="NCBI Taxonomy" id="384841"/>
    <lineage>
        <taxon>Eukaryota</taxon>
        <taxon>Metazoa</taxon>
        <taxon>Ecdysozoa</taxon>
        <taxon>Arthropoda</taxon>
        <taxon>Hexapoda</taxon>
        <taxon>Insecta</taxon>
        <taxon>Pterygota</taxon>
        <taxon>Neoptera</taxon>
        <taxon>Paraneoptera</taxon>
        <taxon>Hemiptera</taxon>
        <taxon>Sternorrhyncha</taxon>
        <taxon>Aphidomorpha</taxon>
        <taxon>Aphidoidea</taxon>
        <taxon>Aphididae</taxon>
        <taxon>Eriosomatinae</taxon>
        <taxon>Fordini</taxon>
        <taxon>Meitanaphis</taxon>
    </lineage>
</organism>
<dbReference type="PROSITE" id="PS51002">
    <property type="entry name" value="CYTB_NTER"/>
    <property type="match status" value="1"/>
</dbReference>
<evidence type="ECO:0000256" key="6">
    <source>
        <dbReference type="ARBA" id="ARBA00022617"/>
    </source>
</evidence>
<evidence type="ECO:0000256" key="17">
    <source>
        <dbReference type="PIRSR" id="PIRSR038885-1"/>
    </source>
</evidence>
<feature type="transmembrane region" description="Helical" evidence="19">
    <location>
        <begin position="107"/>
        <end position="127"/>
    </location>
</feature>
<dbReference type="EMBL" id="MF043989">
    <property type="protein sequence ID" value="ARW70351.1"/>
    <property type="molecule type" value="Genomic_DNA"/>
</dbReference>
<dbReference type="RefSeq" id="YP_009400306.1">
    <property type="nucleotide sequence ID" value="NC_035315.1"/>
</dbReference>
<name>A0A1Z1MWL2_9HEMI</name>
<evidence type="ECO:0000256" key="4">
    <source>
        <dbReference type="ARBA" id="ARBA00013531"/>
    </source>
</evidence>
<dbReference type="CDD" id="cd00284">
    <property type="entry name" value="Cytochrome_b_N"/>
    <property type="match status" value="1"/>
</dbReference>
<feature type="domain" description="Cytochrome b/b6 C-terminal region profile" evidence="21">
    <location>
        <begin position="204"/>
        <end position="370"/>
    </location>
</feature>
<feature type="binding site" evidence="17">
    <location>
        <position position="195"/>
    </location>
    <ligand>
        <name>a ubiquinone</name>
        <dbReference type="ChEBI" id="CHEBI:16389"/>
    </ligand>
</feature>
<keyword evidence="5 19" id="KW-0813">Transport</keyword>
<comment type="subunit">
    <text evidence="3">The main subunits of complex b-c1 are: cytochrome b, cytochrome c1 and the Rieske protein.</text>
</comment>
<dbReference type="Gene3D" id="1.20.810.10">
    <property type="entry name" value="Cytochrome Bc1 Complex, Chain C"/>
    <property type="match status" value="1"/>
</dbReference>
<evidence type="ECO:0000256" key="2">
    <source>
        <dbReference type="ARBA" id="ARBA00004448"/>
    </source>
</evidence>
<comment type="subcellular location">
    <subcellularLocation>
        <location evidence="2">Mitochondrion inner membrane</location>
        <topology evidence="2">Multi-pass membrane protein</topology>
    </subcellularLocation>
</comment>
<dbReference type="InterPro" id="IPR016174">
    <property type="entry name" value="Di-haem_cyt_TM"/>
</dbReference>
<dbReference type="CTD" id="4519"/>
<comment type="cofactor">
    <cofactor evidence="18">
        <name>heme</name>
        <dbReference type="ChEBI" id="CHEBI:30413"/>
    </cofactor>
    <text evidence="18">Binds 2 heme groups non-covalently.</text>
</comment>
<feature type="transmembrane region" description="Helical" evidence="19">
    <location>
        <begin position="20"/>
        <end position="47"/>
    </location>
</feature>
<reference evidence="22" key="1">
    <citation type="submission" date="2017-05" db="EMBL/GenBank/DDBJ databases">
        <title>Intercontinental biogeography of Rhus gall aphids.</title>
        <authorList>
            <person name="Ren Z."/>
            <person name="Aj H."/>
            <person name="Dikow R.D."/>
            <person name="Ma E."/>
            <person name="Zhong Y."/>
            <person name="Wen J."/>
        </authorList>
    </citation>
    <scope>NUCLEOTIDE SEQUENCE</scope>
</reference>
<evidence type="ECO:0000256" key="19">
    <source>
        <dbReference type="RuleBase" id="RU362117"/>
    </source>
</evidence>
<dbReference type="GO" id="GO:0046872">
    <property type="term" value="F:metal ion binding"/>
    <property type="evidence" value="ECO:0007669"/>
    <property type="project" value="UniProtKB-UniRule"/>
</dbReference>
<feature type="binding site" description="axial binding residue" evidence="18">
    <location>
        <position position="91"/>
    </location>
    <ligand>
        <name>heme b</name>
        <dbReference type="ChEBI" id="CHEBI:60344"/>
        <label>b566</label>
    </ligand>
    <ligandPart>
        <name>Fe</name>
        <dbReference type="ChEBI" id="CHEBI:18248"/>
    </ligandPart>
</feature>
<evidence type="ECO:0000256" key="8">
    <source>
        <dbReference type="ARBA" id="ARBA00022692"/>
    </source>
</evidence>
<dbReference type="AlphaFoldDB" id="A0A1Z1MWL2"/>
<keyword evidence="16 19" id="KW-0472">Membrane</keyword>
<dbReference type="Pfam" id="PF00033">
    <property type="entry name" value="Cytochrome_B"/>
    <property type="match status" value="1"/>
</dbReference>
<comment type="similarity">
    <text evidence="19">Belongs to the cytochrome b family.</text>
</comment>
<feature type="transmembrane region" description="Helical" evidence="19">
    <location>
        <begin position="139"/>
        <end position="160"/>
    </location>
</feature>
<dbReference type="PROSITE" id="PS51003">
    <property type="entry name" value="CYTB_CTER"/>
    <property type="match status" value="1"/>
</dbReference>
<keyword evidence="8 19" id="KW-0812">Transmembrane</keyword>
<dbReference type="CDD" id="cd00290">
    <property type="entry name" value="cytochrome_b_C"/>
    <property type="match status" value="1"/>
</dbReference>
<dbReference type="InterPro" id="IPR005798">
    <property type="entry name" value="Cyt_b/b6_C"/>
</dbReference>
<geneLocation type="mitochondrion" evidence="22"/>
<dbReference type="SUPFAM" id="SSF81648">
    <property type="entry name" value="a domain/subunit of cytochrome bc1 complex (Ubiquinol-cytochrome c reductase)"/>
    <property type="match status" value="1"/>
</dbReference>
<keyword evidence="6 18" id="KW-0349">Heme</keyword>
<keyword evidence="13 18" id="KW-0408">Iron</keyword>
<evidence type="ECO:0000256" key="18">
    <source>
        <dbReference type="PIRSR" id="PIRSR038885-2"/>
    </source>
</evidence>
<sequence>MKKNLLKLLMPMINLPTPTSISFMWNFGSLLMICLINQILTGLFLAFHYKTDMNLAFQSIINMHRNINFGWLIRSFHANGASMFFIMIYIHISRGIYMNSFNFKMTWIIGVMLLLITMMTAFVGYVLPWGQMSFWGATVITNLLSAIPYLGNSIVIWIWGGFSINNATLTRFFSIHFILPFIIIMFTFIHLFFLHLTGSNNPLGINSNFDKITFSPYFIIKDLIGLIIFMWMFMILALIFPYLLNDHNNFIMANPMITPNHIQPEWYFLFSYSILRAIPNKLGGVLALLMSILILLIMPLLNNKKFLTIKFYPINKILFWLFIMTFIILTWIGMQPVEYPFIKMGQIFTLIYFSYFILNFYMSKLWDKMI</sequence>
<keyword evidence="11 19" id="KW-0249">Electron transport</keyword>
<evidence type="ECO:0000259" key="20">
    <source>
        <dbReference type="PROSITE" id="PS51002"/>
    </source>
</evidence>
<keyword evidence="10" id="KW-0999">Mitochondrion inner membrane</keyword>
<dbReference type="InterPro" id="IPR005797">
    <property type="entry name" value="Cyt_b/b6_N"/>
</dbReference>
<keyword evidence="12 19" id="KW-1133">Transmembrane helix</keyword>
<dbReference type="GeneID" id="33363013"/>
<dbReference type="Pfam" id="PF00032">
    <property type="entry name" value="Cytochrom_B_C"/>
    <property type="match status" value="1"/>
</dbReference>
<dbReference type="PIRSF" id="PIRSF038885">
    <property type="entry name" value="COB"/>
    <property type="match status" value="1"/>
</dbReference>
<evidence type="ECO:0000256" key="9">
    <source>
        <dbReference type="ARBA" id="ARBA00022723"/>
    </source>
</evidence>
<keyword evidence="14" id="KW-0830">Ubiquinone</keyword>
<feature type="transmembrane region" description="Helical" evidence="19">
    <location>
        <begin position="344"/>
        <end position="362"/>
    </location>
</feature>
<feature type="transmembrane region" description="Helical" evidence="19">
    <location>
        <begin position="313"/>
        <end position="332"/>
    </location>
</feature>
<dbReference type="PANTHER" id="PTHR19271:SF16">
    <property type="entry name" value="CYTOCHROME B"/>
    <property type="match status" value="1"/>
</dbReference>
<evidence type="ECO:0000256" key="13">
    <source>
        <dbReference type="ARBA" id="ARBA00023004"/>
    </source>
</evidence>
<evidence type="ECO:0000256" key="7">
    <source>
        <dbReference type="ARBA" id="ARBA00022660"/>
    </source>
</evidence>
<evidence type="ECO:0000256" key="14">
    <source>
        <dbReference type="ARBA" id="ARBA00023075"/>
    </source>
</evidence>
<dbReference type="GO" id="GO:0006122">
    <property type="term" value="P:mitochondrial electron transport, ubiquinol to cytochrome c"/>
    <property type="evidence" value="ECO:0007669"/>
    <property type="project" value="TreeGrafter"/>
</dbReference>
<dbReference type="InterPro" id="IPR048259">
    <property type="entry name" value="Cytochrome_b_N_euk/bac"/>
</dbReference>
<evidence type="ECO:0000256" key="1">
    <source>
        <dbReference type="ARBA" id="ARBA00002566"/>
    </source>
</evidence>
<dbReference type="GO" id="GO:0016491">
    <property type="term" value="F:oxidoreductase activity"/>
    <property type="evidence" value="ECO:0007669"/>
    <property type="project" value="UniProtKB-UniRule"/>
</dbReference>
<dbReference type="PANTHER" id="PTHR19271">
    <property type="entry name" value="CYTOCHROME B"/>
    <property type="match status" value="1"/>
</dbReference>
<feature type="binding site" description="axial binding residue" evidence="18">
    <location>
        <position position="176"/>
    </location>
    <ligand>
        <name>heme b</name>
        <dbReference type="ChEBI" id="CHEBI:60344"/>
        <label>b562</label>
    </ligand>
    <ligandPart>
        <name>Fe</name>
        <dbReference type="ChEBI" id="CHEBI:18248"/>
    </ligandPart>
</feature>
<evidence type="ECO:0000313" key="22">
    <source>
        <dbReference type="EMBL" id="ARW70351.1"/>
    </source>
</evidence>
<proteinExistence type="inferred from homology"/>
<accession>A0A1Z1MWL2</accession>
<dbReference type="GO" id="GO:0005743">
    <property type="term" value="C:mitochondrial inner membrane"/>
    <property type="evidence" value="ECO:0007669"/>
    <property type="project" value="UniProtKB-SubCell"/>
</dbReference>
<dbReference type="SUPFAM" id="SSF81342">
    <property type="entry name" value="Transmembrane di-heme cytochromes"/>
    <property type="match status" value="1"/>
</dbReference>
<comment type="function">
    <text evidence="1 19">Component of the ubiquinol-cytochrome c reductase complex (complex III or cytochrome b-c1 complex) that is part of the mitochondrial respiratory chain. The b-c1 complex mediates electron transfer from ubiquinol to cytochrome c. Contributes to the generation of a proton gradient across the mitochondrial membrane that is then used for ATP synthesis.</text>
</comment>
<evidence type="ECO:0000256" key="16">
    <source>
        <dbReference type="ARBA" id="ARBA00023136"/>
    </source>
</evidence>
<dbReference type="InterPro" id="IPR036150">
    <property type="entry name" value="Cyt_b/b6_C_sf"/>
</dbReference>
<dbReference type="GO" id="GO:0008121">
    <property type="term" value="F:quinol-cytochrome-c reductase activity"/>
    <property type="evidence" value="ECO:0007669"/>
    <property type="project" value="InterPro"/>
</dbReference>
<evidence type="ECO:0000256" key="3">
    <source>
        <dbReference type="ARBA" id="ARBA00011649"/>
    </source>
</evidence>